<feature type="transmembrane region" description="Helical" evidence="6">
    <location>
        <begin position="80"/>
        <end position="105"/>
    </location>
</feature>
<protein>
    <recommendedName>
        <fullName evidence="9">Membrane protein involved in the export of O-antigen and teichoic acid</fullName>
    </recommendedName>
</protein>
<feature type="transmembrane region" description="Helical" evidence="6">
    <location>
        <begin position="372"/>
        <end position="391"/>
    </location>
</feature>
<feature type="transmembrane region" description="Helical" evidence="6">
    <location>
        <begin position="464"/>
        <end position="483"/>
    </location>
</feature>
<evidence type="ECO:0000256" key="1">
    <source>
        <dbReference type="ARBA" id="ARBA00004651"/>
    </source>
</evidence>
<dbReference type="EMBL" id="AP024749">
    <property type="protein sequence ID" value="BCY27275.1"/>
    <property type="molecule type" value="Genomic_DNA"/>
</dbReference>
<evidence type="ECO:0000256" key="4">
    <source>
        <dbReference type="ARBA" id="ARBA00022989"/>
    </source>
</evidence>
<evidence type="ECO:0000256" key="2">
    <source>
        <dbReference type="ARBA" id="ARBA00022475"/>
    </source>
</evidence>
<evidence type="ECO:0000256" key="3">
    <source>
        <dbReference type="ARBA" id="ARBA00022692"/>
    </source>
</evidence>
<name>A0ABM7S8I4_9FLAO</name>
<sequence length="495" mass="56544">MKEHKFAALLSYVNLGLTNLTGILVTPYVIRSLGNQEYGLYTLIGAFVGYLSVLDLGLNNAIIRYVAQYRVQKDERAQENFLATSLIIYCAIAVLLAVFGALFYFNIDYFFSKSLSVEELHKAKIMLIILVFNIAFTLPGGAFTGICSGYEKFIFPRILSILKVIIRTITLVFILHYGSDSIGVVVLDTIINMVFILVTIWYSFSKLKIKIKLHNWDFSFVKEIFKYSFWIFLFALVYQFQWRTGQVILGSTTNTTIVAVFGVGVMLGVYFTTFGNIINNLLLPKAVQAVYNNASNEVLTDQMIKVGRISYILLIYVFGAFLLTGQDFIKLWIGELYLPAYWIALSIMAVYIIPIAQGYSHAILDAKKMLRFKSLNFLLFSIIGAILGYFLSKQYGMYGMITGLVSAVFLLQVVMNFYYQSKLKLNMPKFFIKALFKFTLAFIIVMLVSYYINQQFTSNTWFVFLIKNGLFSCIFFFTMYFVIDGEERKLISKGL</sequence>
<dbReference type="RefSeq" id="WP_221258910.1">
    <property type="nucleotide sequence ID" value="NZ_AP024749.1"/>
</dbReference>
<proteinExistence type="predicted"/>
<feature type="transmembrane region" description="Helical" evidence="6">
    <location>
        <begin position="158"/>
        <end position="178"/>
    </location>
</feature>
<feature type="transmembrane region" description="Helical" evidence="6">
    <location>
        <begin position="184"/>
        <end position="204"/>
    </location>
</feature>
<keyword evidence="5 6" id="KW-0472">Membrane</keyword>
<evidence type="ECO:0000256" key="5">
    <source>
        <dbReference type="ARBA" id="ARBA00023136"/>
    </source>
</evidence>
<dbReference type="InterPro" id="IPR050833">
    <property type="entry name" value="Poly_Biosynth_Transport"/>
</dbReference>
<organism evidence="7 8">
    <name type="scientific">Flavobacterium okayamense</name>
    <dbReference type="NCBI Taxonomy" id="2830782"/>
    <lineage>
        <taxon>Bacteria</taxon>
        <taxon>Pseudomonadati</taxon>
        <taxon>Bacteroidota</taxon>
        <taxon>Flavobacteriia</taxon>
        <taxon>Flavobacteriales</taxon>
        <taxon>Flavobacteriaceae</taxon>
        <taxon>Flavobacterium</taxon>
    </lineage>
</organism>
<evidence type="ECO:0008006" key="9">
    <source>
        <dbReference type="Google" id="ProtNLM"/>
    </source>
</evidence>
<dbReference type="Proteomes" id="UP000825258">
    <property type="component" value="Chromosome"/>
</dbReference>
<evidence type="ECO:0000313" key="8">
    <source>
        <dbReference type="Proteomes" id="UP000825258"/>
    </source>
</evidence>
<reference evidence="7 8" key="1">
    <citation type="submission" date="2021-06" db="EMBL/GenBank/DDBJ databases">
        <title>Whole genome sequences of Flavobacterium sp. KK2020170 and assembly.</title>
        <authorList>
            <person name="Kitahara K."/>
            <person name="Miyoshi S."/>
            <person name="Uesaka K."/>
        </authorList>
    </citation>
    <scope>NUCLEOTIDE SEQUENCE [LARGE SCALE GENOMIC DNA]</scope>
    <source>
        <strain evidence="7 8">KK2020170</strain>
    </source>
</reference>
<dbReference type="Pfam" id="PF01943">
    <property type="entry name" value="Polysacc_synt"/>
    <property type="match status" value="1"/>
</dbReference>
<feature type="transmembrane region" description="Helical" evidence="6">
    <location>
        <begin position="38"/>
        <end position="59"/>
    </location>
</feature>
<keyword evidence="3 6" id="KW-0812">Transmembrane</keyword>
<feature type="transmembrane region" description="Helical" evidence="6">
    <location>
        <begin position="125"/>
        <end position="146"/>
    </location>
</feature>
<feature type="transmembrane region" description="Helical" evidence="6">
    <location>
        <begin position="224"/>
        <end position="242"/>
    </location>
</feature>
<comment type="subcellular location">
    <subcellularLocation>
        <location evidence="1">Cell membrane</location>
        <topology evidence="1">Multi-pass membrane protein</topology>
    </subcellularLocation>
</comment>
<evidence type="ECO:0000313" key="7">
    <source>
        <dbReference type="EMBL" id="BCY27275.1"/>
    </source>
</evidence>
<feature type="transmembrane region" description="Helical" evidence="6">
    <location>
        <begin position="311"/>
        <end position="333"/>
    </location>
</feature>
<keyword evidence="2" id="KW-1003">Cell membrane</keyword>
<evidence type="ECO:0000256" key="6">
    <source>
        <dbReference type="SAM" id="Phobius"/>
    </source>
</evidence>
<feature type="transmembrane region" description="Helical" evidence="6">
    <location>
        <begin position="257"/>
        <end position="278"/>
    </location>
</feature>
<keyword evidence="8" id="KW-1185">Reference proteome</keyword>
<feature type="transmembrane region" description="Helical" evidence="6">
    <location>
        <begin position="397"/>
        <end position="418"/>
    </location>
</feature>
<dbReference type="InterPro" id="IPR002797">
    <property type="entry name" value="Polysacc_synth"/>
</dbReference>
<dbReference type="PANTHER" id="PTHR30250:SF26">
    <property type="entry name" value="PSMA PROTEIN"/>
    <property type="match status" value="1"/>
</dbReference>
<feature type="transmembrane region" description="Helical" evidence="6">
    <location>
        <begin position="430"/>
        <end position="452"/>
    </location>
</feature>
<feature type="transmembrane region" description="Helical" evidence="6">
    <location>
        <begin position="7"/>
        <end position="26"/>
    </location>
</feature>
<dbReference type="PANTHER" id="PTHR30250">
    <property type="entry name" value="PST FAMILY PREDICTED COLANIC ACID TRANSPORTER"/>
    <property type="match status" value="1"/>
</dbReference>
<feature type="transmembrane region" description="Helical" evidence="6">
    <location>
        <begin position="339"/>
        <end position="360"/>
    </location>
</feature>
<gene>
    <name evidence="7" type="ORF">KK2020170_01430</name>
</gene>
<accession>A0ABM7S8I4</accession>
<keyword evidence="4 6" id="KW-1133">Transmembrane helix</keyword>